<dbReference type="PANTHER" id="PTHR43767">
    <property type="entry name" value="LONG-CHAIN-FATTY-ACID--COA LIGASE"/>
    <property type="match status" value="1"/>
</dbReference>
<dbReference type="InterPro" id="IPR042099">
    <property type="entry name" value="ANL_N_sf"/>
</dbReference>
<dbReference type="Pfam" id="PF00501">
    <property type="entry name" value="AMP-binding"/>
    <property type="match status" value="1"/>
</dbReference>
<dbReference type="Gene3D" id="3.30.300.30">
    <property type="match status" value="1"/>
</dbReference>
<evidence type="ECO:0000313" key="4">
    <source>
        <dbReference type="Proteomes" id="UP000588098"/>
    </source>
</evidence>
<dbReference type="InterPro" id="IPR050237">
    <property type="entry name" value="ATP-dep_AMP-bd_enzyme"/>
</dbReference>
<dbReference type="EMBL" id="JACHJL010000027">
    <property type="protein sequence ID" value="MBB5939796.1"/>
    <property type="molecule type" value="Genomic_DNA"/>
</dbReference>
<organism evidence="3 4">
    <name type="scientific">Streptomyces zagrosensis</name>
    <dbReference type="NCBI Taxonomy" id="1042984"/>
    <lineage>
        <taxon>Bacteria</taxon>
        <taxon>Bacillati</taxon>
        <taxon>Actinomycetota</taxon>
        <taxon>Actinomycetes</taxon>
        <taxon>Kitasatosporales</taxon>
        <taxon>Streptomycetaceae</taxon>
        <taxon>Streptomyces</taxon>
    </lineage>
</organism>
<evidence type="ECO:0000259" key="2">
    <source>
        <dbReference type="Pfam" id="PF00501"/>
    </source>
</evidence>
<reference evidence="3 4" key="1">
    <citation type="submission" date="2020-08" db="EMBL/GenBank/DDBJ databases">
        <title>Genomic Encyclopedia of Type Strains, Phase III (KMG-III): the genomes of soil and plant-associated and newly described type strains.</title>
        <authorList>
            <person name="Whitman W."/>
        </authorList>
    </citation>
    <scope>NUCLEOTIDE SEQUENCE [LARGE SCALE GENOMIC DNA]</scope>
    <source>
        <strain evidence="3 4">CECT 8305</strain>
    </source>
</reference>
<feature type="domain" description="AMP-dependent synthetase/ligase" evidence="2">
    <location>
        <begin position="17"/>
        <end position="334"/>
    </location>
</feature>
<keyword evidence="4" id="KW-1185">Reference proteome</keyword>
<dbReference type="InterPro" id="IPR045851">
    <property type="entry name" value="AMP-bd_C_sf"/>
</dbReference>
<protein>
    <submittedName>
        <fullName evidence="3">Acyl-coenzyme A synthetase/AMP-(Fatty) acid ligase</fullName>
    </submittedName>
</protein>
<dbReference type="PROSITE" id="PS00455">
    <property type="entry name" value="AMP_BINDING"/>
    <property type="match status" value="1"/>
</dbReference>
<comment type="caution">
    <text evidence="3">The sequence shown here is derived from an EMBL/GenBank/DDBJ whole genome shotgun (WGS) entry which is preliminary data.</text>
</comment>
<sequence>MAAKIFAADSVDTLDVFEQKALGLAHTLRARGVHPGTRVLLKAGNSTGFVGGLLALMHLGASIVLVDHQEKADQTERIRAQAGAKIVLVDDDAPVADGGELVFLYEVMAASAGTVPQDGALDFTTWSALPDGLIMWSSGSTGRPKGIAKNGGRFLKNLERNARHVGHTSDDVLLPLLPFNHQYGLSMVLIAWITRCSLVIAPFRRPDRALRFADYTGATVLDATPATYRSILNITRRRPSTKAALRSVRMFCSGASPLDPSLSRSYVDEFGLPLLDSYGSTELGNVAFATPENPVACGTVMEGLALKVVGETGDSVAPGEIGEVLVDCPDMMTGHLDAEGGVVPAAQGWFTTGDLGYLDDHDNLFVIGRKLAVNRNGYTLYPEIIERKIADRGCSAKIVSLPAADRGCSLIFFVEDDQGRDARHWQDIINDALPAWERPNRVQVIDRFPVNANGKPHRAQLEEMAVQLFSRAVPSPTGRDTAPEPTAGPEPSHTRRA</sequence>
<dbReference type="SUPFAM" id="SSF56801">
    <property type="entry name" value="Acetyl-CoA synthetase-like"/>
    <property type="match status" value="1"/>
</dbReference>
<feature type="region of interest" description="Disordered" evidence="1">
    <location>
        <begin position="473"/>
        <end position="497"/>
    </location>
</feature>
<evidence type="ECO:0000256" key="1">
    <source>
        <dbReference type="SAM" id="MobiDB-lite"/>
    </source>
</evidence>
<gene>
    <name evidence="3" type="ORF">FHS42_006892</name>
</gene>
<dbReference type="CDD" id="cd04433">
    <property type="entry name" value="AFD_class_I"/>
    <property type="match status" value="1"/>
</dbReference>
<dbReference type="InterPro" id="IPR000873">
    <property type="entry name" value="AMP-dep_synth/lig_dom"/>
</dbReference>
<dbReference type="RefSeq" id="WP_184579405.1">
    <property type="nucleotide sequence ID" value="NZ_JACHJL010000027.1"/>
</dbReference>
<dbReference type="GO" id="GO:0016878">
    <property type="term" value="F:acid-thiol ligase activity"/>
    <property type="evidence" value="ECO:0007669"/>
    <property type="project" value="UniProtKB-ARBA"/>
</dbReference>
<dbReference type="InterPro" id="IPR020845">
    <property type="entry name" value="AMP-binding_CS"/>
</dbReference>
<accession>A0A7W9V2Z1</accession>
<dbReference type="Proteomes" id="UP000588098">
    <property type="component" value="Unassembled WGS sequence"/>
</dbReference>
<evidence type="ECO:0000313" key="3">
    <source>
        <dbReference type="EMBL" id="MBB5939796.1"/>
    </source>
</evidence>
<dbReference type="PANTHER" id="PTHR43767:SF1">
    <property type="entry name" value="NONRIBOSOMAL PEPTIDE SYNTHASE PES1 (EUROFUNG)-RELATED"/>
    <property type="match status" value="1"/>
</dbReference>
<name>A0A7W9V2Z1_9ACTN</name>
<keyword evidence="3" id="KW-0436">Ligase</keyword>
<dbReference type="AlphaFoldDB" id="A0A7W9V2Z1"/>
<dbReference type="Gene3D" id="3.40.50.12780">
    <property type="entry name" value="N-terminal domain of ligase-like"/>
    <property type="match status" value="1"/>
</dbReference>
<proteinExistence type="predicted"/>